<feature type="chain" id="PRO_5036430958" evidence="1">
    <location>
        <begin position="23"/>
        <end position="107"/>
    </location>
</feature>
<dbReference type="Proteomes" id="UP000662466">
    <property type="component" value="Unassembled WGS sequence"/>
</dbReference>
<keyword evidence="1" id="KW-0732">Signal</keyword>
<evidence type="ECO:0000313" key="4">
    <source>
        <dbReference type="Proteomes" id="UP000630445"/>
    </source>
</evidence>
<dbReference type="AlphaFoldDB" id="A0A8H6PD10"/>
<name>A0A8H6PD10_9EURO</name>
<dbReference type="EMBL" id="JACBAD010001940">
    <property type="protein sequence ID" value="KAF7126237.1"/>
    <property type="molecule type" value="Genomic_DNA"/>
</dbReference>
<feature type="signal peptide" evidence="1">
    <location>
        <begin position="1"/>
        <end position="22"/>
    </location>
</feature>
<accession>A0A8H6PD10</accession>
<gene>
    <name evidence="2" type="ORF">CNMCM5793_002732</name>
    <name evidence="3" type="ORF">CNMCM6106_003333</name>
</gene>
<evidence type="ECO:0000256" key="1">
    <source>
        <dbReference type="SAM" id="SignalP"/>
    </source>
</evidence>
<dbReference type="Proteomes" id="UP000630445">
    <property type="component" value="Unassembled WGS sequence"/>
</dbReference>
<protein>
    <submittedName>
        <fullName evidence="2">Uncharacterized protein</fullName>
    </submittedName>
</protein>
<dbReference type="OrthoDB" id="4817121at2759"/>
<keyword evidence="4" id="KW-1185">Reference proteome</keyword>
<sequence>MHFTTLLLTIFPAALMASPLEARSGIEINLYSGDMCDGQVDTVTLAGSGAYRCVAVTNKRSIQKPTMNNCAVRTWSGSNCEGSSWELANDNYVCHSILYASVSIQCE</sequence>
<evidence type="ECO:0000313" key="3">
    <source>
        <dbReference type="EMBL" id="KAF7168011.1"/>
    </source>
</evidence>
<organism evidence="2 4">
    <name type="scientific">Aspergillus hiratsukae</name>
    <dbReference type="NCBI Taxonomy" id="1194566"/>
    <lineage>
        <taxon>Eukaryota</taxon>
        <taxon>Fungi</taxon>
        <taxon>Dikarya</taxon>
        <taxon>Ascomycota</taxon>
        <taxon>Pezizomycotina</taxon>
        <taxon>Eurotiomycetes</taxon>
        <taxon>Eurotiomycetidae</taxon>
        <taxon>Eurotiales</taxon>
        <taxon>Aspergillaceae</taxon>
        <taxon>Aspergillus</taxon>
        <taxon>Aspergillus subgen. Fumigati</taxon>
    </lineage>
</organism>
<reference evidence="2" key="1">
    <citation type="submission" date="2020-06" db="EMBL/GenBank/DDBJ databases">
        <title>Draft genome sequences of strains closely related to Aspergillus parafelis and Aspergillus hiratsukae.</title>
        <authorList>
            <person name="Dos Santos R.A.C."/>
            <person name="Rivero-Menendez O."/>
            <person name="Steenwyk J.L."/>
            <person name="Mead M.E."/>
            <person name="Goldman G.H."/>
            <person name="Alastruey-Izquierdo A."/>
            <person name="Rokas A."/>
        </authorList>
    </citation>
    <scope>NUCLEOTIDE SEQUENCE</scope>
    <source>
        <strain evidence="2">CNM-CM5793</strain>
        <strain evidence="3">CNM-CM6106</strain>
    </source>
</reference>
<comment type="caution">
    <text evidence="2">The sequence shown here is derived from an EMBL/GenBank/DDBJ whole genome shotgun (WGS) entry which is preliminary data.</text>
</comment>
<proteinExistence type="predicted"/>
<evidence type="ECO:0000313" key="2">
    <source>
        <dbReference type="EMBL" id="KAF7126237.1"/>
    </source>
</evidence>
<dbReference type="EMBL" id="JACBAF010002092">
    <property type="protein sequence ID" value="KAF7168011.1"/>
    <property type="molecule type" value="Genomic_DNA"/>
</dbReference>